<dbReference type="InterPro" id="IPR035906">
    <property type="entry name" value="MetI-like_sf"/>
</dbReference>
<dbReference type="STRING" id="882082.SaccyDRAFT_4793"/>
<dbReference type="eggNOG" id="COG0601">
    <property type="taxonomic scope" value="Bacteria"/>
</dbReference>
<dbReference type="Pfam" id="PF00528">
    <property type="entry name" value="BPD_transp_1"/>
    <property type="match status" value="1"/>
</dbReference>
<evidence type="ECO:0000256" key="6">
    <source>
        <dbReference type="ARBA" id="ARBA00023136"/>
    </source>
</evidence>
<dbReference type="InterPro" id="IPR045621">
    <property type="entry name" value="BPD_transp_1_N"/>
</dbReference>
<feature type="transmembrane region" description="Helical" evidence="7">
    <location>
        <begin position="257"/>
        <end position="283"/>
    </location>
</feature>
<evidence type="ECO:0000259" key="8">
    <source>
        <dbReference type="PROSITE" id="PS50928"/>
    </source>
</evidence>
<keyword evidence="3" id="KW-1003">Cell membrane</keyword>
<feature type="transmembrane region" description="Helical" evidence="7">
    <location>
        <begin position="135"/>
        <end position="157"/>
    </location>
</feature>
<feature type="transmembrane region" description="Helical" evidence="7">
    <location>
        <begin position="199"/>
        <end position="219"/>
    </location>
</feature>
<dbReference type="Gene3D" id="1.10.3720.10">
    <property type="entry name" value="MetI-like"/>
    <property type="match status" value="1"/>
</dbReference>
<proteinExistence type="inferred from homology"/>
<accession>H5XL90</accession>
<comment type="subcellular location">
    <subcellularLocation>
        <location evidence="1 7">Cell membrane</location>
        <topology evidence="1 7">Multi-pass membrane protein</topology>
    </subcellularLocation>
</comment>
<dbReference type="InterPro" id="IPR000515">
    <property type="entry name" value="MetI-like"/>
</dbReference>
<sequence length="341" mass="36872">MLRFAIRRVLQLVLVLFVLSVLLFAWLRALPGGPVSALLGDRGTAESRAQLTEDLGLNDPIFVQYFAFLERALTGNFGASIGVSPGKPAMELFLERFPATIELSLAAILIALATAIPLGYLSARRRGGWLDNMGIVGSLVGISVPIFFLAFLLKWLFAIELGWLPTGGRQSVGIDATRVTGFFVLDGILTREWDAALDALVHLILPAIALSSIPFAVIFRITRASVLDVLDEDYVRTARSKGLAKRVIRDRHILRNAMLPVVTTIGLQTGSLLSGAVLTETVFAWHGIGEALALGFERKDFPVLQVVIIAGAASYVLVNLVVDLSYALIDPRIRTAQKAGA</sequence>
<dbReference type="GO" id="GO:0005886">
    <property type="term" value="C:plasma membrane"/>
    <property type="evidence" value="ECO:0007669"/>
    <property type="project" value="UniProtKB-SubCell"/>
</dbReference>
<dbReference type="RefSeq" id="WP_005459978.1">
    <property type="nucleotide sequence ID" value="NZ_CM001440.1"/>
</dbReference>
<dbReference type="PROSITE" id="PS50928">
    <property type="entry name" value="ABC_TM1"/>
    <property type="match status" value="1"/>
</dbReference>
<dbReference type="PANTHER" id="PTHR43163">
    <property type="entry name" value="DIPEPTIDE TRANSPORT SYSTEM PERMEASE PROTEIN DPPB-RELATED"/>
    <property type="match status" value="1"/>
</dbReference>
<dbReference type="CDD" id="cd06261">
    <property type="entry name" value="TM_PBP2"/>
    <property type="match status" value="1"/>
</dbReference>
<dbReference type="Proteomes" id="UP000002791">
    <property type="component" value="Chromosome"/>
</dbReference>
<evidence type="ECO:0000256" key="5">
    <source>
        <dbReference type="ARBA" id="ARBA00022989"/>
    </source>
</evidence>
<dbReference type="PANTHER" id="PTHR43163:SF6">
    <property type="entry name" value="DIPEPTIDE TRANSPORT SYSTEM PERMEASE PROTEIN DPPB-RELATED"/>
    <property type="match status" value="1"/>
</dbReference>
<dbReference type="HOGENOM" id="CLU_036879_0_0_11"/>
<dbReference type="EMBL" id="CM001440">
    <property type="protein sequence ID" value="EHR63598.1"/>
    <property type="molecule type" value="Genomic_DNA"/>
</dbReference>
<protein>
    <submittedName>
        <fullName evidence="9">ABC-type dipeptide/oligopeptide/nickel transport system, permease component</fullName>
    </submittedName>
</protein>
<evidence type="ECO:0000256" key="3">
    <source>
        <dbReference type="ARBA" id="ARBA00022475"/>
    </source>
</evidence>
<feature type="transmembrane region" description="Helical" evidence="7">
    <location>
        <begin position="103"/>
        <end position="123"/>
    </location>
</feature>
<evidence type="ECO:0000313" key="10">
    <source>
        <dbReference type="Proteomes" id="UP000002791"/>
    </source>
</evidence>
<keyword evidence="5 7" id="KW-1133">Transmembrane helix</keyword>
<comment type="similarity">
    <text evidence="7">Belongs to the binding-protein-dependent transport system permease family.</text>
</comment>
<dbReference type="OrthoDB" id="9778910at2"/>
<keyword evidence="2 7" id="KW-0813">Transport</keyword>
<dbReference type="SUPFAM" id="SSF161098">
    <property type="entry name" value="MetI-like"/>
    <property type="match status" value="1"/>
</dbReference>
<dbReference type="Pfam" id="PF19300">
    <property type="entry name" value="BPD_transp_1_N"/>
    <property type="match status" value="1"/>
</dbReference>
<evidence type="ECO:0000313" key="9">
    <source>
        <dbReference type="EMBL" id="EHR63598.1"/>
    </source>
</evidence>
<name>H5XL90_9PSEU</name>
<keyword evidence="6 7" id="KW-0472">Membrane</keyword>
<evidence type="ECO:0000256" key="7">
    <source>
        <dbReference type="RuleBase" id="RU363032"/>
    </source>
</evidence>
<organism evidence="9 10">
    <name type="scientific">Saccharomonospora cyanea NA-134</name>
    <dbReference type="NCBI Taxonomy" id="882082"/>
    <lineage>
        <taxon>Bacteria</taxon>
        <taxon>Bacillati</taxon>
        <taxon>Actinomycetota</taxon>
        <taxon>Actinomycetes</taxon>
        <taxon>Pseudonocardiales</taxon>
        <taxon>Pseudonocardiaceae</taxon>
        <taxon>Saccharomonospora</taxon>
    </lineage>
</organism>
<feature type="domain" description="ABC transmembrane type-1" evidence="8">
    <location>
        <begin position="97"/>
        <end position="326"/>
    </location>
</feature>
<feature type="transmembrane region" description="Helical" evidence="7">
    <location>
        <begin position="303"/>
        <end position="329"/>
    </location>
</feature>
<evidence type="ECO:0000256" key="2">
    <source>
        <dbReference type="ARBA" id="ARBA00022448"/>
    </source>
</evidence>
<keyword evidence="4 7" id="KW-0812">Transmembrane</keyword>
<keyword evidence="10" id="KW-1185">Reference proteome</keyword>
<gene>
    <name evidence="9" type="ORF">SaccyDRAFT_4793</name>
</gene>
<dbReference type="GO" id="GO:0055085">
    <property type="term" value="P:transmembrane transport"/>
    <property type="evidence" value="ECO:0007669"/>
    <property type="project" value="InterPro"/>
</dbReference>
<evidence type="ECO:0000256" key="4">
    <source>
        <dbReference type="ARBA" id="ARBA00022692"/>
    </source>
</evidence>
<evidence type="ECO:0000256" key="1">
    <source>
        <dbReference type="ARBA" id="ARBA00004651"/>
    </source>
</evidence>
<dbReference type="AlphaFoldDB" id="H5XL90"/>
<reference evidence="9 10" key="1">
    <citation type="submission" date="2011-11" db="EMBL/GenBank/DDBJ databases">
        <title>The Noncontiguous Finished sequence of Saccharomonospora cyanea NA-134.</title>
        <authorList>
            <consortium name="US DOE Joint Genome Institute"/>
            <person name="Lucas S."/>
            <person name="Han J."/>
            <person name="Lapidus A."/>
            <person name="Cheng J.-F."/>
            <person name="Goodwin L."/>
            <person name="Pitluck S."/>
            <person name="Peters L."/>
            <person name="Ovchinnikova G."/>
            <person name="Lu M."/>
            <person name="Detter J.C."/>
            <person name="Han C."/>
            <person name="Tapia R."/>
            <person name="Land M."/>
            <person name="Hauser L."/>
            <person name="Kyrpides N."/>
            <person name="Ivanova N."/>
            <person name="Pagani I."/>
            <person name="Brambilla E.-M."/>
            <person name="Klenk H.-P."/>
            <person name="Woyke T."/>
        </authorList>
    </citation>
    <scope>NUCLEOTIDE SEQUENCE [LARGE SCALE GENOMIC DNA]</scope>
    <source>
        <strain evidence="9 10">NA-134</strain>
    </source>
</reference>